<comment type="caution">
    <text evidence="2">The sequence shown here is derived from an EMBL/GenBank/DDBJ whole genome shotgun (WGS) entry which is preliminary data.</text>
</comment>
<organism evidence="2 3">
    <name type="scientific">Litoribrevibacter euphylliae</name>
    <dbReference type="NCBI Taxonomy" id="1834034"/>
    <lineage>
        <taxon>Bacteria</taxon>
        <taxon>Pseudomonadati</taxon>
        <taxon>Pseudomonadota</taxon>
        <taxon>Gammaproteobacteria</taxon>
        <taxon>Oceanospirillales</taxon>
        <taxon>Oceanospirillaceae</taxon>
        <taxon>Litoribrevibacter</taxon>
    </lineage>
</organism>
<proteinExistence type="predicted"/>
<dbReference type="EMBL" id="JBHRSZ010000004">
    <property type="protein sequence ID" value="MFC3151920.1"/>
    <property type="molecule type" value="Genomic_DNA"/>
</dbReference>
<keyword evidence="1" id="KW-0812">Transmembrane</keyword>
<accession>A0ABV7HDG5</accession>
<gene>
    <name evidence="2" type="ORF">ACFOEK_12840</name>
</gene>
<reference evidence="3" key="1">
    <citation type="journal article" date="2019" name="Int. J. Syst. Evol. Microbiol.">
        <title>The Global Catalogue of Microorganisms (GCM) 10K type strain sequencing project: providing services to taxonomists for standard genome sequencing and annotation.</title>
        <authorList>
            <consortium name="The Broad Institute Genomics Platform"/>
            <consortium name="The Broad Institute Genome Sequencing Center for Infectious Disease"/>
            <person name="Wu L."/>
            <person name="Ma J."/>
        </authorList>
    </citation>
    <scope>NUCLEOTIDE SEQUENCE [LARGE SCALE GENOMIC DNA]</scope>
    <source>
        <strain evidence="3">KCTC 52438</strain>
    </source>
</reference>
<keyword evidence="1" id="KW-1133">Transmembrane helix</keyword>
<evidence type="ECO:0000313" key="2">
    <source>
        <dbReference type="EMBL" id="MFC3151920.1"/>
    </source>
</evidence>
<name>A0ABV7HDG5_9GAMM</name>
<keyword evidence="3" id="KW-1185">Reference proteome</keyword>
<keyword evidence="1" id="KW-0472">Membrane</keyword>
<dbReference type="Proteomes" id="UP001595476">
    <property type="component" value="Unassembled WGS sequence"/>
</dbReference>
<feature type="transmembrane region" description="Helical" evidence="1">
    <location>
        <begin position="12"/>
        <end position="31"/>
    </location>
</feature>
<protein>
    <submittedName>
        <fullName evidence="2">Uncharacterized protein</fullName>
    </submittedName>
</protein>
<evidence type="ECO:0000313" key="3">
    <source>
        <dbReference type="Proteomes" id="UP001595476"/>
    </source>
</evidence>
<sequence length="121" mass="14017">MSGHKLKLRILLNGFAGLFLGALFSWSYLYLNPKYYTVIFWSFTEEQIVRSTVIVGDRHLSYEGDFEKTAMKIPLEYGENYIVKTEFVSGKKLVSSTQKAKPGAGYYAYIYEGKIINERRY</sequence>
<evidence type="ECO:0000256" key="1">
    <source>
        <dbReference type="SAM" id="Phobius"/>
    </source>
</evidence>